<protein>
    <submittedName>
        <fullName evidence="1">Uncharacterized protein</fullName>
    </submittedName>
</protein>
<proteinExistence type="predicted"/>
<reference evidence="1" key="1">
    <citation type="journal article" date="2015" name="Nature">
        <title>Complex archaea that bridge the gap between prokaryotes and eukaryotes.</title>
        <authorList>
            <person name="Spang A."/>
            <person name="Saw J.H."/>
            <person name="Jorgensen S.L."/>
            <person name="Zaremba-Niedzwiedzka K."/>
            <person name="Martijn J."/>
            <person name="Lind A.E."/>
            <person name="van Eijk R."/>
            <person name="Schleper C."/>
            <person name="Guy L."/>
            <person name="Ettema T.J."/>
        </authorList>
    </citation>
    <scope>NUCLEOTIDE SEQUENCE</scope>
</reference>
<gene>
    <name evidence="1" type="ORF">LCGC14_1108320</name>
</gene>
<accession>A0A0F9MC95</accession>
<organism evidence="1">
    <name type="scientific">marine sediment metagenome</name>
    <dbReference type="NCBI Taxonomy" id="412755"/>
    <lineage>
        <taxon>unclassified sequences</taxon>
        <taxon>metagenomes</taxon>
        <taxon>ecological metagenomes</taxon>
    </lineage>
</organism>
<dbReference type="AlphaFoldDB" id="A0A0F9MC95"/>
<sequence>MGRFEQSKIIMKESCKNCKWWDKDVEEAYDERGRCLKAVESWSDKSEESPMVTLDGSQYMALLLTKPDFGCILFDN</sequence>
<comment type="caution">
    <text evidence="1">The sequence shown here is derived from an EMBL/GenBank/DDBJ whole genome shotgun (WGS) entry which is preliminary data.</text>
</comment>
<dbReference type="EMBL" id="LAZR01005039">
    <property type="protein sequence ID" value="KKN03384.1"/>
    <property type="molecule type" value="Genomic_DNA"/>
</dbReference>
<name>A0A0F9MC95_9ZZZZ</name>
<evidence type="ECO:0000313" key="1">
    <source>
        <dbReference type="EMBL" id="KKN03384.1"/>
    </source>
</evidence>